<dbReference type="EMBL" id="LWCA01001357">
    <property type="protein sequence ID" value="OAF65294.1"/>
    <property type="molecule type" value="Genomic_DNA"/>
</dbReference>
<accession>A0A177AVQ4</accession>
<keyword evidence="2" id="KW-1185">Reference proteome</keyword>
<protein>
    <submittedName>
        <fullName evidence="1">Uncharacterized protein</fullName>
    </submittedName>
</protein>
<dbReference type="AlphaFoldDB" id="A0A177AVQ4"/>
<sequence>MHGLFGSSAVWLDNEKTDESDSI</sequence>
<proteinExistence type="predicted"/>
<gene>
    <name evidence="1" type="ORF">A3Q56_06985</name>
</gene>
<feature type="non-terminal residue" evidence="1">
    <location>
        <position position="23"/>
    </location>
</feature>
<dbReference type="Proteomes" id="UP000078046">
    <property type="component" value="Unassembled WGS sequence"/>
</dbReference>
<reference evidence="1 2" key="1">
    <citation type="submission" date="2016-04" db="EMBL/GenBank/DDBJ databases">
        <title>The genome of Intoshia linei affirms orthonectids as highly simplified spiralians.</title>
        <authorList>
            <person name="Mikhailov K.V."/>
            <person name="Slusarev G.S."/>
            <person name="Nikitin M.A."/>
            <person name="Logacheva M.D."/>
            <person name="Penin A."/>
            <person name="Aleoshin V."/>
            <person name="Panchin Y.V."/>
        </authorList>
    </citation>
    <scope>NUCLEOTIDE SEQUENCE [LARGE SCALE GENOMIC DNA]</scope>
    <source>
        <strain evidence="1">Intl2013</strain>
        <tissue evidence="1">Whole animal</tissue>
    </source>
</reference>
<organism evidence="1 2">
    <name type="scientific">Intoshia linei</name>
    <dbReference type="NCBI Taxonomy" id="1819745"/>
    <lineage>
        <taxon>Eukaryota</taxon>
        <taxon>Metazoa</taxon>
        <taxon>Spiralia</taxon>
        <taxon>Lophotrochozoa</taxon>
        <taxon>Mesozoa</taxon>
        <taxon>Orthonectida</taxon>
        <taxon>Rhopaluridae</taxon>
        <taxon>Intoshia</taxon>
    </lineage>
</organism>
<name>A0A177AVQ4_9BILA</name>
<evidence type="ECO:0000313" key="1">
    <source>
        <dbReference type="EMBL" id="OAF65294.1"/>
    </source>
</evidence>
<evidence type="ECO:0000313" key="2">
    <source>
        <dbReference type="Proteomes" id="UP000078046"/>
    </source>
</evidence>
<comment type="caution">
    <text evidence="1">The sequence shown here is derived from an EMBL/GenBank/DDBJ whole genome shotgun (WGS) entry which is preliminary data.</text>
</comment>